<evidence type="ECO:0000256" key="4">
    <source>
        <dbReference type="ARBA" id="ARBA00023242"/>
    </source>
</evidence>
<comment type="caution">
    <text evidence="6">The sequence shown here is derived from an EMBL/GenBank/DDBJ whole genome shotgun (WGS) entry which is preliminary data.</text>
</comment>
<keyword evidence="2" id="KW-0238">DNA-binding</keyword>
<dbReference type="InterPro" id="IPR036093">
    <property type="entry name" value="NAC_dom_sf"/>
</dbReference>
<protein>
    <recommendedName>
        <fullName evidence="5">NAC domain-containing protein</fullName>
    </recommendedName>
</protein>
<dbReference type="EMBL" id="JAGKQM010000003">
    <property type="protein sequence ID" value="KAH0935723.1"/>
    <property type="molecule type" value="Genomic_DNA"/>
</dbReference>
<dbReference type="InterPro" id="IPR044799">
    <property type="entry name" value="SOG1-like"/>
</dbReference>
<dbReference type="SUPFAM" id="SSF101941">
    <property type="entry name" value="NAC domain"/>
    <property type="match status" value="2"/>
</dbReference>
<accession>A0ABQ8E4B3</accession>
<keyword evidence="1" id="KW-0805">Transcription regulation</keyword>
<evidence type="ECO:0000256" key="3">
    <source>
        <dbReference type="ARBA" id="ARBA00023163"/>
    </source>
</evidence>
<keyword evidence="4" id="KW-0539">Nucleus</keyword>
<reference evidence="6 7" key="1">
    <citation type="submission" date="2021-05" db="EMBL/GenBank/DDBJ databases">
        <title>Genome Assembly of Synthetic Allotetraploid Brassica napus Reveals Homoeologous Exchanges between Subgenomes.</title>
        <authorList>
            <person name="Davis J.T."/>
        </authorList>
    </citation>
    <scope>NUCLEOTIDE SEQUENCE [LARGE SCALE GENOMIC DNA]</scope>
    <source>
        <strain evidence="7">cv. Da-Ae</strain>
        <tissue evidence="6">Seedling</tissue>
    </source>
</reference>
<dbReference type="PANTHER" id="PTHR31079">
    <property type="entry name" value="NAC DOMAIN-CONTAINING PROTEIN 73"/>
    <property type="match status" value="1"/>
</dbReference>
<feature type="domain" description="NAC" evidence="5">
    <location>
        <begin position="59"/>
        <end position="212"/>
    </location>
</feature>
<dbReference type="Gene3D" id="2.170.150.80">
    <property type="entry name" value="NAC domain"/>
    <property type="match status" value="2"/>
</dbReference>
<gene>
    <name evidence="6" type="ORF">HID58_012840</name>
</gene>
<proteinExistence type="predicted"/>
<keyword evidence="7" id="KW-1185">Reference proteome</keyword>
<organism evidence="6 7">
    <name type="scientific">Brassica napus</name>
    <name type="common">Rape</name>
    <dbReference type="NCBI Taxonomy" id="3708"/>
    <lineage>
        <taxon>Eukaryota</taxon>
        <taxon>Viridiplantae</taxon>
        <taxon>Streptophyta</taxon>
        <taxon>Embryophyta</taxon>
        <taxon>Tracheophyta</taxon>
        <taxon>Spermatophyta</taxon>
        <taxon>Magnoliopsida</taxon>
        <taxon>eudicotyledons</taxon>
        <taxon>Gunneridae</taxon>
        <taxon>Pentapetalae</taxon>
        <taxon>rosids</taxon>
        <taxon>malvids</taxon>
        <taxon>Brassicales</taxon>
        <taxon>Brassicaceae</taxon>
        <taxon>Brassiceae</taxon>
        <taxon>Brassica</taxon>
    </lineage>
</organism>
<evidence type="ECO:0000313" key="7">
    <source>
        <dbReference type="Proteomes" id="UP000824890"/>
    </source>
</evidence>
<name>A0ABQ8E4B3_BRANA</name>
<dbReference type="Pfam" id="PF02365">
    <property type="entry name" value="NAM"/>
    <property type="match status" value="2"/>
</dbReference>
<evidence type="ECO:0000256" key="1">
    <source>
        <dbReference type="ARBA" id="ARBA00023015"/>
    </source>
</evidence>
<evidence type="ECO:0000256" key="2">
    <source>
        <dbReference type="ARBA" id="ARBA00023125"/>
    </source>
</evidence>
<feature type="domain" description="NAC" evidence="5">
    <location>
        <begin position="522"/>
        <end position="669"/>
    </location>
</feature>
<dbReference type="PANTHER" id="PTHR31079:SF35">
    <property type="entry name" value="NAC DOMAIN-CONTAINING PROTEIN"/>
    <property type="match status" value="1"/>
</dbReference>
<evidence type="ECO:0000259" key="5">
    <source>
        <dbReference type="PROSITE" id="PS51005"/>
    </source>
</evidence>
<evidence type="ECO:0000313" key="6">
    <source>
        <dbReference type="EMBL" id="KAH0935723.1"/>
    </source>
</evidence>
<dbReference type="PROSITE" id="PS51005">
    <property type="entry name" value="NAC"/>
    <property type="match status" value="2"/>
</dbReference>
<dbReference type="InterPro" id="IPR003441">
    <property type="entry name" value="NAC-dom"/>
</dbReference>
<sequence>MTWCNDSSDVQTVETIIPSPTVAESPEASFQISCHKTCPSCGHKFKFHEQAGIHDLPGLPAGVKFDPTDQEVLGHLEGKVRDDARKLHPLIDEFIRTIDGENGICYTHPEKLPVRHFFHRPSKAYTTGTRKRRKVHTDSEVDGETRWHKTGKTRPVFTGGRVKGYKKILVLYTNYGKQKKPEKTNWVMHQYHLGTNEEEKEGELVVSKIFYQTQPRQCSGSLSAAATAKERPYLHLHGHHLGGGGSRHLYHNNGNVKGNVGGGSAGASEYYNNIPAIMSFNQSGIQNHLAPQSLMLKLFHHVRDKIKERERDHRRREKESLMKLKFDEATSLVVSLNNAIEDLWCAFLTPPLGHLRSLIAVLLFILPSYLHVLSFYSFLDDFLEIFNHLCGFNTTGKEEYVKIFKGVEWNSHDDPDYKIPKSLMEDLFENLSADLEVEETVTAEQIEANIKRERRLKEDSAKNSVAFKKMAYHEGRLGRDVAKKETQLKIAANRMKNTGKNQKNIPFKLHLCWAGIHDLPGLPAGVKFDPTDQEVLGHLEGKVRDDARKLHPLIDEFILTIDGENGICYTHPEKLPVLSTAYTTGTRKRRKVHTDSEVGGETRWHKTGKTRPVFTGGRVKGYKKILVLYTNYGKQKKPEKTNWVMHQYHLGTNEEEKEGELVVSKIFYQTQPRQCGSAGASEYYNNIPAIISFNQSGIQNHLVHGTQPFIP</sequence>
<keyword evidence="3" id="KW-0804">Transcription</keyword>
<dbReference type="Proteomes" id="UP000824890">
    <property type="component" value="Unassembled WGS sequence"/>
</dbReference>